<dbReference type="InterPro" id="IPR011687">
    <property type="entry name" value="Nop53/GLTSCR2"/>
</dbReference>
<dbReference type="GO" id="GO:0006364">
    <property type="term" value="P:rRNA processing"/>
    <property type="evidence" value="ECO:0007669"/>
    <property type="project" value="TreeGrafter"/>
</dbReference>
<keyword evidence="4 5" id="KW-0539">Nucleus</keyword>
<keyword evidence="3 5" id="KW-0690">Ribosome biogenesis</keyword>
<comment type="similarity">
    <text evidence="1 5">Belongs to the NOP53 family.</text>
</comment>
<dbReference type="Pfam" id="PF07767">
    <property type="entry name" value="Nop53"/>
    <property type="match status" value="1"/>
</dbReference>
<evidence type="ECO:0000313" key="8">
    <source>
        <dbReference type="Proteomes" id="UP001187682"/>
    </source>
</evidence>
<comment type="function">
    <text evidence="5">May play a role in ribosome biogenesis.</text>
</comment>
<sequence>MPVIGAPSGSSSRPGQHSQPSRKGKKAWRKNVDVSEVEKGLVELNEEIIRGGPVAERDSAELFTLDTVGDANIKKQLPKALRPTLKADEIISQRSKIQAVTPRKRHGDKSTDGVMPTKRVRTNYVTHKELARLRKVADGVHEQTVVVKDATYDVWGAAPEPKPTEEDVNFIPPVVKAKVPTTLREKPISLAANGKEVPAVPMPTGGYSYNPAFAEYEKRLAEEGAKAVAAETQRLAALEEERIRQEAVARSAAEAEAAEARAEMSEWEEDSEWEGFQSGAEDAKPSVKRPERKTKAQRNKIQRRKEEERKAKTAAANKRKHDQLLMVKKFNREEAAKQEELALARAQAESSDSEGDEEVIRRRKFGKAKLPEKELELVLPDELQESLRLLRPEGNLLRDKYRNMLVRGKLESRKHIPFKKQNKGKVTEKWTYKDFTML</sequence>
<comment type="subcellular location">
    <subcellularLocation>
        <location evidence="5">Nucleus</location>
        <location evidence="5">Nucleolus</location>
    </subcellularLocation>
    <subcellularLocation>
        <location evidence="5">Nucleus</location>
        <location evidence="5">Nucleoplasm</location>
    </subcellularLocation>
</comment>
<evidence type="ECO:0000256" key="5">
    <source>
        <dbReference type="PIRNR" id="PIRNR017302"/>
    </source>
</evidence>
<evidence type="ECO:0000256" key="4">
    <source>
        <dbReference type="ARBA" id="ARBA00023242"/>
    </source>
</evidence>
<dbReference type="GO" id="GO:0005730">
    <property type="term" value="C:nucleolus"/>
    <property type="evidence" value="ECO:0007669"/>
    <property type="project" value="UniProtKB-SubCell"/>
</dbReference>
<dbReference type="PIRSF" id="PIRSF017302">
    <property type="entry name" value="Gltscr2"/>
    <property type="match status" value="1"/>
</dbReference>
<accession>A0AAE8SVW6</accession>
<dbReference type="PANTHER" id="PTHR14211:SF7">
    <property type="entry name" value="RIBOSOME BIOGENESIS PROTEIN NOP53"/>
    <property type="match status" value="1"/>
</dbReference>
<feature type="compositionally biased region" description="Polar residues" evidence="6">
    <location>
        <begin position="8"/>
        <end position="19"/>
    </location>
</feature>
<evidence type="ECO:0000313" key="7">
    <source>
        <dbReference type="EMBL" id="SPO03210.1"/>
    </source>
</evidence>
<evidence type="ECO:0000256" key="2">
    <source>
        <dbReference type="ARBA" id="ARBA00018339"/>
    </source>
</evidence>
<feature type="region of interest" description="Disordered" evidence="6">
    <location>
        <begin position="254"/>
        <end position="322"/>
    </location>
</feature>
<dbReference type="Proteomes" id="UP001187682">
    <property type="component" value="Unassembled WGS sequence"/>
</dbReference>
<evidence type="ECO:0000256" key="1">
    <source>
        <dbReference type="ARBA" id="ARBA00008838"/>
    </source>
</evidence>
<dbReference type="GO" id="GO:0008097">
    <property type="term" value="F:5S rRNA binding"/>
    <property type="evidence" value="ECO:0007669"/>
    <property type="project" value="TreeGrafter"/>
</dbReference>
<dbReference type="PANTHER" id="PTHR14211">
    <property type="entry name" value="GLIOMA SUPPRESSOR CANDIDATE REGION GENE 2"/>
    <property type="match status" value="1"/>
</dbReference>
<evidence type="ECO:0000256" key="6">
    <source>
        <dbReference type="SAM" id="MobiDB-lite"/>
    </source>
</evidence>
<gene>
    <name evidence="7" type="ORF">DNG_05892</name>
</gene>
<dbReference type="EMBL" id="ONZQ02000008">
    <property type="protein sequence ID" value="SPO03210.1"/>
    <property type="molecule type" value="Genomic_DNA"/>
</dbReference>
<dbReference type="GO" id="GO:0005654">
    <property type="term" value="C:nucleoplasm"/>
    <property type="evidence" value="ECO:0007669"/>
    <property type="project" value="UniProtKB-SubCell"/>
</dbReference>
<keyword evidence="8" id="KW-1185">Reference proteome</keyword>
<feature type="compositionally biased region" description="Basic residues" evidence="6">
    <location>
        <begin position="20"/>
        <end position="29"/>
    </location>
</feature>
<name>A0AAE8SVW6_9PEZI</name>
<evidence type="ECO:0000256" key="3">
    <source>
        <dbReference type="ARBA" id="ARBA00022517"/>
    </source>
</evidence>
<protein>
    <recommendedName>
        <fullName evidence="2 5">Ribosome biogenesis protein NOP53</fullName>
    </recommendedName>
</protein>
<dbReference type="GO" id="GO:0000027">
    <property type="term" value="P:ribosomal large subunit assembly"/>
    <property type="evidence" value="ECO:0007669"/>
    <property type="project" value="UniProtKB-UniRule"/>
</dbReference>
<organism evidence="7 8">
    <name type="scientific">Cephalotrichum gorgonifer</name>
    <dbReference type="NCBI Taxonomy" id="2041049"/>
    <lineage>
        <taxon>Eukaryota</taxon>
        <taxon>Fungi</taxon>
        <taxon>Dikarya</taxon>
        <taxon>Ascomycota</taxon>
        <taxon>Pezizomycotina</taxon>
        <taxon>Sordariomycetes</taxon>
        <taxon>Hypocreomycetidae</taxon>
        <taxon>Microascales</taxon>
        <taxon>Microascaceae</taxon>
        <taxon>Cephalotrichum</taxon>
    </lineage>
</organism>
<comment type="caution">
    <text evidence="7">The sequence shown here is derived from an EMBL/GenBank/DDBJ whole genome shotgun (WGS) entry which is preliminary data.</text>
</comment>
<feature type="region of interest" description="Disordered" evidence="6">
    <location>
        <begin position="1"/>
        <end position="31"/>
    </location>
</feature>
<feature type="compositionally biased region" description="Basic residues" evidence="6">
    <location>
        <begin position="290"/>
        <end position="303"/>
    </location>
</feature>
<proteinExistence type="inferred from homology"/>
<feature type="region of interest" description="Disordered" evidence="6">
    <location>
        <begin position="93"/>
        <end position="115"/>
    </location>
</feature>
<dbReference type="AlphaFoldDB" id="A0AAE8SVW6"/>
<reference evidence="7" key="1">
    <citation type="submission" date="2018-03" db="EMBL/GenBank/DDBJ databases">
        <authorList>
            <person name="Guldener U."/>
        </authorList>
    </citation>
    <scope>NUCLEOTIDE SEQUENCE</scope>
</reference>
<feature type="region of interest" description="Disordered" evidence="6">
    <location>
        <begin position="337"/>
        <end position="359"/>
    </location>
</feature>